<dbReference type="SUPFAM" id="SSF55856">
    <property type="entry name" value="Cytochrome b5-like heme/steroid binding domain"/>
    <property type="match status" value="1"/>
</dbReference>
<keyword evidence="1" id="KW-0349">Heme</keyword>
<evidence type="ECO:0000256" key="2">
    <source>
        <dbReference type="ARBA" id="ARBA00022723"/>
    </source>
</evidence>
<comment type="similarity">
    <text evidence="4">Belongs to the cytochrome b5 family.</text>
</comment>
<organism evidence="7 8">
    <name type="scientific">Monosporascus cannonballus</name>
    <dbReference type="NCBI Taxonomy" id="155416"/>
    <lineage>
        <taxon>Eukaryota</taxon>
        <taxon>Fungi</taxon>
        <taxon>Dikarya</taxon>
        <taxon>Ascomycota</taxon>
        <taxon>Pezizomycotina</taxon>
        <taxon>Sordariomycetes</taxon>
        <taxon>Xylariomycetidae</taxon>
        <taxon>Xylariales</taxon>
        <taxon>Xylariales incertae sedis</taxon>
        <taxon>Monosporascus</taxon>
    </lineage>
</organism>
<keyword evidence="3" id="KW-0408">Iron</keyword>
<keyword evidence="2" id="KW-0479">Metal-binding</keyword>
<keyword evidence="5" id="KW-0812">Transmembrane</keyword>
<evidence type="ECO:0000256" key="4">
    <source>
        <dbReference type="ARBA" id="ARBA00038168"/>
    </source>
</evidence>
<evidence type="ECO:0000256" key="5">
    <source>
        <dbReference type="SAM" id="Phobius"/>
    </source>
</evidence>
<gene>
    <name evidence="7" type="ORF">DL762_004344</name>
</gene>
<keyword evidence="5" id="KW-1133">Transmembrane helix</keyword>
<dbReference type="InterPro" id="IPR001199">
    <property type="entry name" value="Cyt_B5-like_heme/steroid-bd"/>
</dbReference>
<evidence type="ECO:0000259" key="6">
    <source>
        <dbReference type="PROSITE" id="PS50255"/>
    </source>
</evidence>
<evidence type="ECO:0000313" key="8">
    <source>
        <dbReference type="Proteomes" id="UP000294003"/>
    </source>
</evidence>
<proteinExistence type="inferred from homology"/>
<accession>A0ABY0HB33</accession>
<dbReference type="Gene3D" id="3.10.120.10">
    <property type="entry name" value="Cytochrome b5-like heme/steroid binding domain"/>
    <property type="match status" value="1"/>
</dbReference>
<evidence type="ECO:0000256" key="3">
    <source>
        <dbReference type="ARBA" id="ARBA00023004"/>
    </source>
</evidence>
<dbReference type="PROSITE" id="PS50255">
    <property type="entry name" value="CYTOCHROME_B5_2"/>
    <property type="match status" value="1"/>
</dbReference>
<reference evidence="7 8" key="1">
    <citation type="submission" date="2018-06" db="EMBL/GenBank/DDBJ databases">
        <title>Complete Genomes of Monosporascus.</title>
        <authorList>
            <person name="Robinson A.J."/>
            <person name="Natvig D.O."/>
        </authorList>
    </citation>
    <scope>NUCLEOTIDE SEQUENCE [LARGE SCALE GENOMIC DNA]</scope>
    <source>
        <strain evidence="7 8">CBS 609.92</strain>
    </source>
</reference>
<dbReference type="SMART" id="SM01117">
    <property type="entry name" value="Cyt-b5"/>
    <property type="match status" value="1"/>
</dbReference>
<sequence>MGRFRQIYDLTGFASDHPGGIDVLKDTAGTDATESFEYAGHTAGAIATMAKFQVGKLEGSEVEEFAPPTKVSLLPSPHRKKTESIAKSDGGDLRAWIRPVTLLLALAAGSVLPALVKEGPRLIAALPSLTLPSLQAGQEADATFPFIAGLFLAGSAGLSVLVYIYWRFNRTLEHEKSVFLYPPVIPRGTTSLGI</sequence>
<evidence type="ECO:0000256" key="1">
    <source>
        <dbReference type="ARBA" id="ARBA00022617"/>
    </source>
</evidence>
<protein>
    <recommendedName>
        <fullName evidence="6">Cytochrome b5 heme-binding domain-containing protein</fullName>
    </recommendedName>
</protein>
<keyword evidence="8" id="KW-1185">Reference proteome</keyword>
<dbReference type="InterPro" id="IPR036400">
    <property type="entry name" value="Cyt_B5-like_heme/steroid_sf"/>
</dbReference>
<dbReference type="EMBL" id="QJNS01000103">
    <property type="protein sequence ID" value="RYO87216.1"/>
    <property type="molecule type" value="Genomic_DNA"/>
</dbReference>
<name>A0ABY0HB33_9PEZI</name>
<dbReference type="PANTHER" id="PTHR19359">
    <property type="entry name" value="CYTOCHROME B5"/>
    <property type="match status" value="1"/>
</dbReference>
<dbReference type="PANTHER" id="PTHR19359:SF14">
    <property type="entry name" value="CYTOCHROME B5 A"/>
    <property type="match status" value="1"/>
</dbReference>
<evidence type="ECO:0000313" key="7">
    <source>
        <dbReference type="EMBL" id="RYO87216.1"/>
    </source>
</evidence>
<feature type="transmembrane region" description="Helical" evidence="5">
    <location>
        <begin position="142"/>
        <end position="166"/>
    </location>
</feature>
<dbReference type="Pfam" id="PF00173">
    <property type="entry name" value="Cyt-b5"/>
    <property type="match status" value="1"/>
</dbReference>
<comment type="caution">
    <text evidence="7">The sequence shown here is derived from an EMBL/GenBank/DDBJ whole genome shotgun (WGS) entry which is preliminary data.</text>
</comment>
<dbReference type="InterPro" id="IPR050668">
    <property type="entry name" value="Cytochrome_b5"/>
</dbReference>
<feature type="transmembrane region" description="Helical" evidence="5">
    <location>
        <begin position="95"/>
        <end position="116"/>
    </location>
</feature>
<dbReference type="Proteomes" id="UP000294003">
    <property type="component" value="Unassembled WGS sequence"/>
</dbReference>
<feature type="domain" description="Cytochrome b5 heme-binding" evidence="6">
    <location>
        <begin position="1"/>
        <end position="58"/>
    </location>
</feature>
<keyword evidence="5" id="KW-0472">Membrane</keyword>
<dbReference type="PRINTS" id="PR00363">
    <property type="entry name" value="CYTOCHROMEB5"/>
</dbReference>